<dbReference type="EMBL" id="PKMI01000039">
    <property type="protein sequence ID" value="RBA12463.1"/>
    <property type="molecule type" value="Genomic_DNA"/>
</dbReference>
<protein>
    <recommendedName>
        <fullName evidence="3">BTB domain-containing protein</fullName>
    </recommendedName>
</protein>
<proteinExistence type="predicted"/>
<dbReference type="AlphaFoldDB" id="A0A365MV95"/>
<evidence type="ECO:0008006" key="3">
    <source>
        <dbReference type="Google" id="ProtNLM"/>
    </source>
</evidence>
<evidence type="ECO:0000313" key="1">
    <source>
        <dbReference type="EMBL" id="RBA12463.1"/>
    </source>
</evidence>
<accession>A0A365MV95</accession>
<reference evidence="1 2" key="1">
    <citation type="submission" date="2017-12" db="EMBL/GenBank/DDBJ databases">
        <title>Genome sequence of the mycotoxigenic crop pathogen Fusarium proliferatum, strain ITEM 2341 from Date Palm.</title>
        <authorList>
            <person name="Almiman B.F."/>
            <person name="Shittu T.A."/>
            <person name="Muthumeenakshi S."/>
            <person name="Baroncelli R."/>
            <person name="Sreenivasaprasada S."/>
        </authorList>
    </citation>
    <scope>NUCLEOTIDE SEQUENCE [LARGE SCALE GENOMIC DNA]</scope>
    <source>
        <strain evidence="1 2">ITEM 2341</strain>
    </source>
</reference>
<name>A0A365MV95_GIBIN</name>
<organism evidence="1 2">
    <name type="scientific">Gibberella intermedia</name>
    <name type="common">Bulb rot disease fungus</name>
    <name type="synonym">Fusarium proliferatum</name>
    <dbReference type="NCBI Taxonomy" id="948311"/>
    <lineage>
        <taxon>Eukaryota</taxon>
        <taxon>Fungi</taxon>
        <taxon>Dikarya</taxon>
        <taxon>Ascomycota</taxon>
        <taxon>Pezizomycotina</taxon>
        <taxon>Sordariomycetes</taxon>
        <taxon>Hypocreomycetidae</taxon>
        <taxon>Hypocreales</taxon>
        <taxon>Nectriaceae</taxon>
        <taxon>Fusarium</taxon>
        <taxon>Fusarium fujikuroi species complex</taxon>
    </lineage>
</organism>
<dbReference type="Proteomes" id="UP000251714">
    <property type="component" value="Unassembled WGS sequence"/>
</dbReference>
<comment type="caution">
    <text evidence="1">The sequence shown here is derived from an EMBL/GenBank/DDBJ whole genome shotgun (WGS) entry which is preliminary data.</text>
</comment>
<gene>
    <name evidence="1" type="ORF">FPRO05_03913</name>
</gene>
<sequence>MTIITHDIVPGGDLCIILKEPNTQRVLPDVSLRQYRFNMPDYQPDHDRLDAPPMVSPLPYFRIQDEEPIEIRLRVSSAHMTLASPVIKKMLQGPWTENAESVSPGSGNASSSSSTSVHEISTIGWNADALVALLNIVHCRHSDVPTKVNLSFFADFALIVDYYQCDRAVLCFPLLWHNSLYRAPEGFGRKPILWLYISWVFSSHETFPDMTMLIWKHGEGLDLVKTYDLPLAEILENLDNKRQEAIKTVLGELDNIIGELQEDQFDDTFWGVVGGRLTTHAVWAAHEASKPEPVHNWNSRDLRPQWVFSSSTTSLFSCPACFLFLHLPPPHLNLKLLKDLVMMKTISYVIDPDGDIELVLREPSSHQIIPEIHCDGPSTQGDLPDSDFDNPPAIGRYTIFNELYTEPTATTGTQNIEEDHEPREVHMRISSKHLSFVSSTFRDLLHPLRNEDASAQFSACSSSPPPAFRPSTKIYTVGWDAVALAIVLDAIHGRHAEIPRVINLGLLARITTVVDHYKCQEVIQVFFDHWQRGIFSQDGFPTILCKTALLWLYICIVFPGLEGIFASMACTVLSDFKGSAQITARMLPITTILRKLNEKRLSLIQQIKDGLQDLHKSLLQGSECVLRDRFCSSLTLAPFDGYSVATALKLVTECSEPVPRHDNHGTDMPRYIDPYDGMTYPCSIRGRMTPVVEKVEGELYRMRPADFKD</sequence>
<evidence type="ECO:0000313" key="2">
    <source>
        <dbReference type="Proteomes" id="UP000251714"/>
    </source>
</evidence>